<dbReference type="EMBL" id="VDMD01000068">
    <property type="protein sequence ID" value="TRM56501.1"/>
    <property type="molecule type" value="Genomic_DNA"/>
</dbReference>
<evidence type="ECO:0000256" key="1">
    <source>
        <dbReference type="ARBA" id="ARBA00022723"/>
    </source>
</evidence>
<dbReference type="Pfam" id="PF01753">
    <property type="entry name" value="zf-MYND"/>
    <property type="match status" value="1"/>
</dbReference>
<sequence>MWPHALKWLAFFHPGDGRIRAPTTAPNLHFVLTNLAIVYLSIFGATRGHAERLLVERPDMLHPVFDLWLRFPRYVPPVARQSFFDPIKPIQNILKAVSYMRNIVAGWDDSHVQRRARSMPISAQDARDIFIRELRRHIRGKGGLHVHFAKQNRYLTELSMPSQLAKNVWYRHFELQAQILNLPAFRLDVSPRSFLTSVVSAGDCCIQRGLYECAARAVSIISLVCEASGSNRTLIRSIEAGAYTLLLNAGNISEKDHHVSVGFSHRLSLGLAQRSVLRTFHRLHGDRYVPPDQITGDPTQASDAETVLYNYCYRYTLYAAVYKRGGGLSQVPCSDVETSLHTPPAVRICPCGDVYYCSEPCQRTHWQAIHREACCAADGPWGLHGIISLSDIVYLNVEAYLCISRRPPEIVTGVLEAHAQGKQPIVVIEATHVYPGVYLSVRSVEADEFPDPTEPVREAFVEARITLGRTQHVRILPFTFDIAFFANASSESQTVRESHA</sequence>
<keyword evidence="1" id="KW-0479">Metal-binding</keyword>
<protein>
    <recommendedName>
        <fullName evidence="5">MYND-type domain-containing protein</fullName>
    </recommendedName>
</protein>
<evidence type="ECO:0000313" key="7">
    <source>
        <dbReference type="Proteomes" id="UP000320762"/>
    </source>
</evidence>
<dbReference type="Gene3D" id="6.10.140.2220">
    <property type="match status" value="1"/>
</dbReference>
<keyword evidence="7" id="KW-1185">Reference proteome</keyword>
<dbReference type="OrthoDB" id="432970at2759"/>
<reference evidence="6 7" key="1">
    <citation type="journal article" date="2019" name="New Phytol.">
        <title>Comparative genomics reveals unique wood-decay strategies and fruiting body development in the Schizophyllaceae.</title>
        <authorList>
            <person name="Almasi E."/>
            <person name="Sahu N."/>
            <person name="Krizsan K."/>
            <person name="Balint B."/>
            <person name="Kovacs G.M."/>
            <person name="Kiss B."/>
            <person name="Cseklye J."/>
            <person name="Drula E."/>
            <person name="Henrissat B."/>
            <person name="Nagy I."/>
            <person name="Chovatia M."/>
            <person name="Adam C."/>
            <person name="LaButti K."/>
            <person name="Lipzen A."/>
            <person name="Riley R."/>
            <person name="Grigoriev I.V."/>
            <person name="Nagy L.G."/>
        </authorList>
    </citation>
    <scope>NUCLEOTIDE SEQUENCE [LARGE SCALE GENOMIC DNA]</scope>
    <source>
        <strain evidence="6 7">NL-1724</strain>
    </source>
</reference>
<dbReference type="Proteomes" id="UP000320762">
    <property type="component" value="Unassembled WGS sequence"/>
</dbReference>
<proteinExistence type="predicted"/>
<dbReference type="SUPFAM" id="SSF144232">
    <property type="entry name" value="HIT/MYND zinc finger-like"/>
    <property type="match status" value="1"/>
</dbReference>
<dbReference type="PROSITE" id="PS50865">
    <property type="entry name" value="ZF_MYND_2"/>
    <property type="match status" value="1"/>
</dbReference>
<accession>A0A550BVE8</accession>
<keyword evidence="2 4" id="KW-0863">Zinc-finger</keyword>
<dbReference type="AlphaFoldDB" id="A0A550BVE8"/>
<evidence type="ECO:0000259" key="5">
    <source>
        <dbReference type="PROSITE" id="PS50865"/>
    </source>
</evidence>
<evidence type="ECO:0000256" key="3">
    <source>
        <dbReference type="ARBA" id="ARBA00022833"/>
    </source>
</evidence>
<evidence type="ECO:0000313" key="6">
    <source>
        <dbReference type="EMBL" id="TRM56501.1"/>
    </source>
</evidence>
<name>A0A550BVE8_9AGAR</name>
<dbReference type="GO" id="GO:0008270">
    <property type="term" value="F:zinc ion binding"/>
    <property type="evidence" value="ECO:0007669"/>
    <property type="project" value="UniProtKB-KW"/>
</dbReference>
<organism evidence="6 7">
    <name type="scientific">Schizophyllum amplum</name>
    <dbReference type="NCBI Taxonomy" id="97359"/>
    <lineage>
        <taxon>Eukaryota</taxon>
        <taxon>Fungi</taxon>
        <taxon>Dikarya</taxon>
        <taxon>Basidiomycota</taxon>
        <taxon>Agaricomycotina</taxon>
        <taxon>Agaricomycetes</taxon>
        <taxon>Agaricomycetidae</taxon>
        <taxon>Agaricales</taxon>
        <taxon>Schizophyllaceae</taxon>
        <taxon>Schizophyllum</taxon>
    </lineage>
</organism>
<gene>
    <name evidence="6" type="ORF">BD626DRAFT_519416</name>
</gene>
<keyword evidence="3" id="KW-0862">Zinc</keyword>
<feature type="domain" description="MYND-type" evidence="5">
    <location>
        <begin position="330"/>
        <end position="374"/>
    </location>
</feature>
<evidence type="ECO:0000256" key="4">
    <source>
        <dbReference type="PROSITE-ProRule" id="PRU00134"/>
    </source>
</evidence>
<dbReference type="InterPro" id="IPR002893">
    <property type="entry name" value="Znf_MYND"/>
</dbReference>
<comment type="caution">
    <text evidence="6">The sequence shown here is derived from an EMBL/GenBank/DDBJ whole genome shotgun (WGS) entry which is preliminary data.</text>
</comment>
<evidence type="ECO:0000256" key="2">
    <source>
        <dbReference type="ARBA" id="ARBA00022771"/>
    </source>
</evidence>